<evidence type="ECO:0000256" key="6">
    <source>
        <dbReference type="SAM" id="MobiDB-lite"/>
    </source>
</evidence>
<dbReference type="SUPFAM" id="SSF50998">
    <property type="entry name" value="Quinoprotein alcohol dehydrogenase-like"/>
    <property type="match status" value="1"/>
</dbReference>
<feature type="binding site" evidence="5">
    <location>
        <position position="308"/>
    </location>
    <ligand>
        <name>Fe cation</name>
        <dbReference type="ChEBI" id="CHEBI:24875"/>
        <note>catalytic</note>
    </ligand>
</feature>
<name>A0A9W9Z758_9CNID</name>
<dbReference type="GO" id="GO:0003834">
    <property type="term" value="F:beta-carotene 15,15'-dioxygenase activity"/>
    <property type="evidence" value="ECO:0007669"/>
    <property type="project" value="TreeGrafter"/>
</dbReference>
<comment type="similarity">
    <text evidence="1">Belongs to the carotenoid oxygenase family.</text>
</comment>
<keyword evidence="4 5" id="KW-0408">Iron</keyword>
<dbReference type="GO" id="GO:0046872">
    <property type="term" value="F:metal ion binding"/>
    <property type="evidence" value="ECO:0007669"/>
    <property type="project" value="UniProtKB-KW"/>
</dbReference>
<evidence type="ECO:0000256" key="5">
    <source>
        <dbReference type="PIRSR" id="PIRSR604294-1"/>
    </source>
</evidence>
<proteinExistence type="inferred from homology"/>
<feature type="binding site" evidence="5">
    <location>
        <position position="238"/>
    </location>
    <ligand>
        <name>Fe cation</name>
        <dbReference type="ChEBI" id="CHEBI:24875"/>
        <note>catalytic</note>
    </ligand>
</feature>
<comment type="caution">
    <text evidence="7">The sequence shown here is derived from an EMBL/GenBank/DDBJ whole genome shotgun (WGS) entry which is preliminary data.</text>
</comment>
<dbReference type="InterPro" id="IPR004294">
    <property type="entry name" value="Carotenoid_Oase"/>
</dbReference>
<dbReference type="EMBL" id="MU826397">
    <property type="protein sequence ID" value="KAJ7376503.1"/>
    <property type="molecule type" value="Genomic_DNA"/>
</dbReference>
<feature type="binding site" evidence="5">
    <location>
        <position position="180"/>
    </location>
    <ligand>
        <name>Fe cation</name>
        <dbReference type="ChEBI" id="CHEBI:24875"/>
        <note>catalytic</note>
    </ligand>
</feature>
<evidence type="ECO:0000256" key="1">
    <source>
        <dbReference type="ARBA" id="ARBA00006787"/>
    </source>
</evidence>
<evidence type="ECO:0000256" key="2">
    <source>
        <dbReference type="ARBA" id="ARBA00022723"/>
    </source>
</evidence>
<dbReference type="Proteomes" id="UP001163046">
    <property type="component" value="Unassembled WGS sequence"/>
</dbReference>
<dbReference type="GO" id="GO:0016121">
    <property type="term" value="P:carotene catabolic process"/>
    <property type="evidence" value="ECO:0007669"/>
    <property type="project" value="TreeGrafter"/>
</dbReference>
<feature type="region of interest" description="Disordered" evidence="6">
    <location>
        <begin position="1"/>
        <end position="21"/>
    </location>
</feature>
<keyword evidence="2 5" id="KW-0479">Metal-binding</keyword>
<evidence type="ECO:0000256" key="4">
    <source>
        <dbReference type="ARBA" id="ARBA00023004"/>
    </source>
</evidence>
<accession>A0A9W9Z758</accession>
<evidence type="ECO:0000313" key="8">
    <source>
        <dbReference type="Proteomes" id="UP001163046"/>
    </source>
</evidence>
<gene>
    <name evidence="7" type="primary">RPE65_4</name>
    <name evidence="7" type="ORF">OS493_034239</name>
</gene>
<protein>
    <submittedName>
        <fullName evidence="7">Retinoid isomerohydrolase</fullName>
    </submittedName>
</protein>
<dbReference type="AlphaFoldDB" id="A0A9W9Z758"/>
<organism evidence="7 8">
    <name type="scientific">Desmophyllum pertusum</name>
    <dbReference type="NCBI Taxonomy" id="174260"/>
    <lineage>
        <taxon>Eukaryota</taxon>
        <taxon>Metazoa</taxon>
        <taxon>Cnidaria</taxon>
        <taxon>Anthozoa</taxon>
        <taxon>Hexacorallia</taxon>
        <taxon>Scleractinia</taxon>
        <taxon>Caryophylliina</taxon>
        <taxon>Caryophylliidae</taxon>
        <taxon>Desmophyllum</taxon>
    </lineage>
</organism>
<dbReference type="PANTHER" id="PTHR10543">
    <property type="entry name" value="BETA-CAROTENE DIOXYGENASE"/>
    <property type="match status" value="1"/>
</dbReference>
<keyword evidence="8" id="KW-1185">Reference proteome</keyword>
<evidence type="ECO:0000256" key="3">
    <source>
        <dbReference type="ARBA" id="ARBA00023002"/>
    </source>
</evidence>
<sequence>MTAVQDHSCLFQSTEEQPEPISAEVKGNLPSWLTGTLIRNGPGRFECGDTSFNHWFDGQGLLHRFHIEDGHVTYSNKFVRSESYADSVKHGPSIHLEFGSFIPPDPCQNIFSRFFSQFWGEELPFDNTPVNVFPMKDKMYATTESNFIFEIDPKTLDTLKKVNLAEEFPGNTTINSATAHPHQTPDGSVINIAVTHGRYSTYNVIQIPPSSGKLDEQPLEGGKVLCSIPPTSGIGYMHSFCLTEKYVILTEFPLMLNVWSVLTHRLFQTGFVDWLYWNANQLVRFHVIDRKQGKRVGIFTAEPFFVFHHINAFEEDGKICLDACCYHDNSIISQLYLHNMRSPIVPGEQKKIDFPDVRRYELPLEDLGDAELDENPLHKGADGLDYTLLYSGMELPQFNYTEKNGKPYKFVYGVGAGNEMIFGKLVKLNVETKEFVTWEEPGDLLRSRYLSKRLMGRKKMMVWCCPL</sequence>
<comment type="cofactor">
    <cofactor evidence="5">
        <name>Fe(2+)</name>
        <dbReference type="ChEBI" id="CHEBI:29033"/>
    </cofactor>
    <text evidence="5">Binds 1 Fe(2+) ion per subunit.</text>
</comment>
<dbReference type="PANTHER" id="PTHR10543:SF24">
    <property type="entry name" value="CAROTENOID ISOMEROOXYGENASE"/>
    <property type="match status" value="1"/>
</dbReference>
<dbReference type="InterPro" id="IPR011047">
    <property type="entry name" value="Quinoprotein_ADH-like_sf"/>
</dbReference>
<reference evidence="7" key="1">
    <citation type="submission" date="2023-01" db="EMBL/GenBank/DDBJ databases">
        <title>Genome assembly of the deep-sea coral Lophelia pertusa.</title>
        <authorList>
            <person name="Herrera S."/>
            <person name="Cordes E."/>
        </authorList>
    </citation>
    <scope>NUCLEOTIDE SEQUENCE</scope>
    <source>
        <strain evidence="7">USNM1676648</strain>
        <tissue evidence="7">Polyp</tissue>
    </source>
</reference>
<dbReference type="Pfam" id="PF03055">
    <property type="entry name" value="RPE65"/>
    <property type="match status" value="1"/>
</dbReference>
<keyword evidence="3" id="KW-0560">Oxidoreductase</keyword>
<evidence type="ECO:0000313" key="7">
    <source>
        <dbReference type="EMBL" id="KAJ7376503.1"/>
    </source>
</evidence>
<dbReference type="GO" id="GO:0010436">
    <property type="term" value="F:carotenoid dioxygenase activity"/>
    <property type="evidence" value="ECO:0007669"/>
    <property type="project" value="TreeGrafter"/>
</dbReference>
<dbReference type="OrthoDB" id="407010at2759"/>